<dbReference type="Proteomes" id="UP001153069">
    <property type="component" value="Unassembled WGS sequence"/>
</dbReference>
<dbReference type="Gene3D" id="3.40.50.150">
    <property type="entry name" value="Vaccinia Virus protein VP39"/>
    <property type="match status" value="1"/>
</dbReference>
<dbReference type="Pfam" id="PF10672">
    <property type="entry name" value="Methyltrans_SAM"/>
    <property type="match status" value="1"/>
</dbReference>
<evidence type="ECO:0000313" key="5">
    <source>
        <dbReference type="EMBL" id="CAB9528305.1"/>
    </source>
</evidence>
<proteinExistence type="predicted"/>
<keyword evidence="3" id="KW-0949">S-adenosyl-L-methionine</keyword>
<name>A0A9N8F0U8_9STRA</name>
<dbReference type="InterPro" id="IPR019614">
    <property type="entry name" value="SAM-dep_methyl-trfase"/>
</dbReference>
<dbReference type="GO" id="GO:0008168">
    <property type="term" value="F:methyltransferase activity"/>
    <property type="evidence" value="ECO:0007669"/>
    <property type="project" value="UniProtKB-KW"/>
</dbReference>
<evidence type="ECO:0000259" key="4">
    <source>
        <dbReference type="Pfam" id="PF10672"/>
    </source>
</evidence>
<comment type="caution">
    <text evidence="5">The sequence shown here is derived from an EMBL/GenBank/DDBJ whole genome shotgun (WGS) entry which is preliminary data.</text>
</comment>
<keyword evidence="1 5" id="KW-0489">Methyltransferase</keyword>
<sequence length="314" mass="35066">MRTFDVGLVSSCLGTHKLSSGIITGRTHHHWGGSDTAQGTLFSVLKAYLGLPIYQCRQVYGNNVTTNVMSGDHNVPDPHIVTETYHLDDYDKDSTLATSNSTCRFLVQTTANDNHDRRHRGLFLDMANGRRWVHLNAQDKNILNMFSYTCAFSGAALQGGARQVVNIDMALGAIKMGQRNHELLPRNVEGVARFLNHDIWKSWGKLRKLGPYDIIVVDPPSYQKGSFVAKKDYPKLIRRLPDLLAPPSSPEQVSRTSQVLLCLNAPELGMSFLQEAVAEAAPQLQFVKQIENPLSFPAIDPERALKVLLYELRQ</sequence>
<accession>A0A9N8F0U8</accession>
<protein>
    <submittedName>
        <fullName evidence="5">Large subunit methyltransferase I</fullName>
    </submittedName>
</protein>
<dbReference type="SUPFAM" id="SSF53335">
    <property type="entry name" value="S-adenosyl-L-methionine-dependent methyltransferases"/>
    <property type="match status" value="1"/>
</dbReference>
<feature type="domain" description="S-adenosylmethionine-dependent methyltransferase" evidence="4">
    <location>
        <begin position="118"/>
        <end position="310"/>
    </location>
</feature>
<evidence type="ECO:0000256" key="3">
    <source>
        <dbReference type="ARBA" id="ARBA00022691"/>
    </source>
</evidence>
<evidence type="ECO:0000256" key="2">
    <source>
        <dbReference type="ARBA" id="ARBA00022679"/>
    </source>
</evidence>
<keyword evidence="6" id="KW-1185">Reference proteome</keyword>
<dbReference type="OrthoDB" id="269872at2759"/>
<keyword evidence="2" id="KW-0808">Transferase</keyword>
<dbReference type="EMBL" id="CAICTM010002192">
    <property type="protein sequence ID" value="CAB9528305.1"/>
    <property type="molecule type" value="Genomic_DNA"/>
</dbReference>
<gene>
    <name evidence="5" type="ORF">SEMRO_2194_G318530.1</name>
</gene>
<dbReference type="GO" id="GO:0032259">
    <property type="term" value="P:methylation"/>
    <property type="evidence" value="ECO:0007669"/>
    <property type="project" value="UniProtKB-KW"/>
</dbReference>
<dbReference type="PANTHER" id="PTHR43042:SF3">
    <property type="entry name" value="RIBOSOMAL RNA LARGE SUBUNIT METHYLTRANSFERASE YWBD-RELATED"/>
    <property type="match status" value="1"/>
</dbReference>
<dbReference type="AlphaFoldDB" id="A0A9N8F0U8"/>
<organism evidence="5 6">
    <name type="scientific">Seminavis robusta</name>
    <dbReference type="NCBI Taxonomy" id="568900"/>
    <lineage>
        <taxon>Eukaryota</taxon>
        <taxon>Sar</taxon>
        <taxon>Stramenopiles</taxon>
        <taxon>Ochrophyta</taxon>
        <taxon>Bacillariophyta</taxon>
        <taxon>Bacillariophyceae</taxon>
        <taxon>Bacillariophycidae</taxon>
        <taxon>Naviculales</taxon>
        <taxon>Naviculaceae</taxon>
        <taxon>Seminavis</taxon>
    </lineage>
</organism>
<dbReference type="InterPro" id="IPR029063">
    <property type="entry name" value="SAM-dependent_MTases_sf"/>
</dbReference>
<dbReference type="PANTHER" id="PTHR43042">
    <property type="entry name" value="SAM-DEPENDENT METHYLTRANSFERASE"/>
    <property type="match status" value="1"/>
</dbReference>
<evidence type="ECO:0000256" key="1">
    <source>
        <dbReference type="ARBA" id="ARBA00022603"/>
    </source>
</evidence>
<evidence type="ECO:0000313" key="6">
    <source>
        <dbReference type="Proteomes" id="UP001153069"/>
    </source>
</evidence>
<reference evidence="5" key="1">
    <citation type="submission" date="2020-06" db="EMBL/GenBank/DDBJ databases">
        <authorList>
            <consortium name="Plant Systems Biology data submission"/>
        </authorList>
    </citation>
    <scope>NUCLEOTIDE SEQUENCE</scope>
    <source>
        <strain evidence="5">D6</strain>
    </source>
</reference>